<evidence type="ECO:0000313" key="1">
    <source>
        <dbReference type="EMBL" id="GMH21327.1"/>
    </source>
</evidence>
<name>A0AAD3XXG7_NEPGR</name>
<comment type="caution">
    <text evidence="1">The sequence shown here is derived from an EMBL/GenBank/DDBJ whole genome shotgun (WGS) entry which is preliminary data.</text>
</comment>
<dbReference type="Proteomes" id="UP001279734">
    <property type="component" value="Unassembled WGS sequence"/>
</dbReference>
<protein>
    <submittedName>
        <fullName evidence="1">Uncharacterized protein</fullName>
    </submittedName>
</protein>
<sequence>MELKSPDLQPIREGSSSLPHPWMLLGFIHKKQTEYSQHQELLNNCISRTSEAKFSSDSNASGSRISIASNQIEKTKSRNFCQKRSSFL</sequence>
<proteinExistence type="predicted"/>
<organism evidence="1 2">
    <name type="scientific">Nepenthes gracilis</name>
    <name type="common">Slender pitcher plant</name>
    <dbReference type="NCBI Taxonomy" id="150966"/>
    <lineage>
        <taxon>Eukaryota</taxon>
        <taxon>Viridiplantae</taxon>
        <taxon>Streptophyta</taxon>
        <taxon>Embryophyta</taxon>
        <taxon>Tracheophyta</taxon>
        <taxon>Spermatophyta</taxon>
        <taxon>Magnoliopsida</taxon>
        <taxon>eudicotyledons</taxon>
        <taxon>Gunneridae</taxon>
        <taxon>Pentapetalae</taxon>
        <taxon>Caryophyllales</taxon>
        <taxon>Nepenthaceae</taxon>
        <taxon>Nepenthes</taxon>
    </lineage>
</organism>
<evidence type="ECO:0000313" key="2">
    <source>
        <dbReference type="Proteomes" id="UP001279734"/>
    </source>
</evidence>
<reference evidence="1" key="1">
    <citation type="submission" date="2023-05" db="EMBL/GenBank/DDBJ databases">
        <title>Nepenthes gracilis genome sequencing.</title>
        <authorList>
            <person name="Fukushima K."/>
        </authorList>
    </citation>
    <scope>NUCLEOTIDE SEQUENCE</scope>
    <source>
        <strain evidence="1">SING2019-196</strain>
    </source>
</reference>
<keyword evidence="2" id="KW-1185">Reference proteome</keyword>
<dbReference type="EMBL" id="BSYO01000023">
    <property type="protein sequence ID" value="GMH21327.1"/>
    <property type="molecule type" value="Genomic_DNA"/>
</dbReference>
<gene>
    <name evidence="1" type="ORF">Nepgr_023169</name>
</gene>
<accession>A0AAD3XXG7</accession>
<dbReference type="AlphaFoldDB" id="A0AAD3XXG7"/>